<dbReference type="Gene3D" id="1.20.1250.20">
    <property type="entry name" value="MFS general substrate transporter like domains"/>
    <property type="match status" value="1"/>
</dbReference>
<name>A0A6A5QQV4_AMPQU</name>
<dbReference type="InterPro" id="IPR011701">
    <property type="entry name" value="MFS"/>
</dbReference>
<dbReference type="CDD" id="cd17323">
    <property type="entry name" value="MFS_Tpo1_MDR_like"/>
    <property type="match status" value="1"/>
</dbReference>
<feature type="transmembrane region" description="Helical" evidence="7">
    <location>
        <begin position="477"/>
        <end position="499"/>
    </location>
</feature>
<evidence type="ECO:0000313" key="9">
    <source>
        <dbReference type="EMBL" id="KAF1917783.1"/>
    </source>
</evidence>
<keyword evidence="10" id="KW-1185">Reference proteome</keyword>
<feature type="domain" description="Major facilitator superfamily (MFS) profile" evidence="8">
    <location>
        <begin position="167"/>
        <end position="597"/>
    </location>
</feature>
<feature type="transmembrane region" description="Helical" evidence="7">
    <location>
        <begin position="571"/>
        <end position="593"/>
    </location>
</feature>
<feature type="transmembrane region" description="Helical" evidence="7">
    <location>
        <begin position="290"/>
        <end position="313"/>
    </location>
</feature>
<dbReference type="FunFam" id="1.20.1250.20:FF:000011">
    <property type="entry name" value="MFS multidrug transporter, putative"/>
    <property type="match status" value="1"/>
</dbReference>
<feature type="transmembrane region" description="Helical" evidence="7">
    <location>
        <begin position="234"/>
        <end position="251"/>
    </location>
</feature>
<keyword evidence="4 7" id="KW-1133">Transmembrane helix</keyword>
<dbReference type="GO" id="GO:0022857">
    <property type="term" value="F:transmembrane transporter activity"/>
    <property type="evidence" value="ECO:0007669"/>
    <property type="project" value="InterPro"/>
</dbReference>
<organism evidence="9 10">
    <name type="scientific">Ampelomyces quisqualis</name>
    <name type="common">Powdery mildew agent</name>
    <dbReference type="NCBI Taxonomy" id="50730"/>
    <lineage>
        <taxon>Eukaryota</taxon>
        <taxon>Fungi</taxon>
        <taxon>Dikarya</taxon>
        <taxon>Ascomycota</taxon>
        <taxon>Pezizomycotina</taxon>
        <taxon>Dothideomycetes</taxon>
        <taxon>Pleosporomycetidae</taxon>
        <taxon>Pleosporales</taxon>
        <taxon>Pleosporineae</taxon>
        <taxon>Phaeosphaeriaceae</taxon>
        <taxon>Ampelomyces</taxon>
    </lineage>
</organism>
<feature type="transmembrane region" description="Helical" evidence="7">
    <location>
        <begin position="263"/>
        <end position="283"/>
    </location>
</feature>
<gene>
    <name evidence="9" type="ORF">BDU57DRAFT_444876</name>
</gene>
<feature type="compositionally biased region" description="Low complexity" evidence="6">
    <location>
        <begin position="28"/>
        <end position="47"/>
    </location>
</feature>
<dbReference type="Proteomes" id="UP000800096">
    <property type="component" value="Unassembled WGS sequence"/>
</dbReference>
<evidence type="ECO:0000256" key="3">
    <source>
        <dbReference type="ARBA" id="ARBA00022692"/>
    </source>
</evidence>
<dbReference type="InterPro" id="IPR036259">
    <property type="entry name" value="MFS_trans_sf"/>
</dbReference>
<feature type="transmembrane region" description="Helical" evidence="7">
    <location>
        <begin position="165"/>
        <end position="190"/>
    </location>
</feature>
<feature type="transmembrane region" description="Helical" evidence="7">
    <location>
        <begin position="505"/>
        <end position="527"/>
    </location>
</feature>
<sequence>MEQANAAAPAKIKQEEGGGEEEVATPLSRHSTASWSSSSASTNSTHSARLDETRTAHLTRTGAATITSQTSSGHTLHLHPTERHPEAIRRIETQRSQHAGTVGATHVPSRLTRTLSRRRTDKALPSLGAGKPFPPPLPEREEYVVEFDGVDDPLHAQNWPMSKKLYLGAILAFDALAATMASSIFSAAIGPVSREFGVISQVGTLGTSLFVFGYAFGPLIWAPWSELYGRRPPIIIAAFGFSIFSIAVAVAKDLQTILICRFFAGLFGSSPLAIVAAVFADMFNNKLRGLAVAVFSATVFMGPLLAPFIGGFITTSQLGWRWTEFISSFMGFVAFALLLLFMEETYPPVVLINKASELRRRTKNWGIHAKQEEIEVDFKELIVRNVSRPMRILFTEPIVLLITLYMSFIYGLLYLFLTAYALVFQGVYGWTAGVSGLAYFGMVIGEVIAFLVIVLSNQRYVKKLEANNNIPVPEWRLPISMLGGVLFTAGLFWFGWSGYSGNVHWIVPILSGLFTGFGIFSIFLSLLNYLVDAYLMFAASAIAANTFMRSIFGGIFPLFATYMFNGMGIQWAATLLGCVALVLVPMPVVFYVFGKKIRAKSKFAPAPDIQHDKRRDEESRYTQEETVASGNGSPTEAEDRERVLQKENSKDQ</sequence>
<dbReference type="SUPFAM" id="SSF103473">
    <property type="entry name" value="MFS general substrate transporter"/>
    <property type="match status" value="1"/>
</dbReference>
<feature type="transmembrane region" description="Helical" evidence="7">
    <location>
        <begin position="325"/>
        <end position="342"/>
    </location>
</feature>
<feature type="region of interest" description="Disordered" evidence="6">
    <location>
        <begin position="604"/>
        <end position="652"/>
    </location>
</feature>
<keyword evidence="2" id="KW-0813">Transport</keyword>
<feature type="transmembrane region" description="Helical" evidence="7">
    <location>
        <begin position="534"/>
        <end position="559"/>
    </location>
</feature>
<feature type="compositionally biased region" description="Polar residues" evidence="6">
    <location>
        <begin position="624"/>
        <end position="634"/>
    </location>
</feature>
<keyword evidence="5 7" id="KW-0472">Membrane</keyword>
<proteinExistence type="predicted"/>
<dbReference type="Pfam" id="PF07690">
    <property type="entry name" value="MFS_1"/>
    <property type="match status" value="1"/>
</dbReference>
<dbReference type="InterPro" id="IPR020846">
    <property type="entry name" value="MFS_dom"/>
</dbReference>
<dbReference type="AlphaFoldDB" id="A0A6A5QQV4"/>
<reference evidence="9" key="1">
    <citation type="journal article" date="2020" name="Stud. Mycol.">
        <title>101 Dothideomycetes genomes: a test case for predicting lifestyles and emergence of pathogens.</title>
        <authorList>
            <person name="Haridas S."/>
            <person name="Albert R."/>
            <person name="Binder M."/>
            <person name="Bloem J."/>
            <person name="Labutti K."/>
            <person name="Salamov A."/>
            <person name="Andreopoulos B."/>
            <person name="Baker S."/>
            <person name="Barry K."/>
            <person name="Bills G."/>
            <person name="Bluhm B."/>
            <person name="Cannon C."/>
            <person name="Castanera R."/>
            <person name="Culley D."/>
            <person name="Daum C."/>
            <person name="Ezra D."/>
            <person name="Gonzalez J."/>
            <person name="Henrissat B."/>
            <person name="Kuo A."/>
            <person name="Liang C."/>
            <person name="Lipzen A."/>
            <person name="Lutzoni F."/>
            <person name="Magnuson J."/>
            <person name="Mondo S."/>
            <person name="Nolan M."/>
            <person name="Ohm R."/>
            <person name="Pangilinan J."/>
            <person name="Park H.-J."/>
            <person name="Ramirez L."/>
            <person name="Alfaro M."/>
            <person name="Sun H."/>
            <person name="Tritt A."/>
            <person name="Yoshinaga Y."/>
            <person name="Zwiers L.-H."/>
            <person name="Turgeon B."/>
            <person name="Goodwin S."/>
            <person name="Spatafora J."/>
            <person name="Crous P."/>
            <person name="Grigoriev I."/>
        </authorList>
    </citation>
    <scope>NUCLEOTIDE SEQUENCE</scope>
    <source>
        <strain evidence="9">HMLAC05119</strain>
    </source>
</reference>
<accession>A0A6A5QQV4</accession>
<protein>
    <submittedName>
        <fullName evidence="9">Major facilitator superfamily domain-containing protein</fullName>
    </submittedName>
</protein>
<dbReference type="PANTHER" id="PTHR23502">
    <property type="entry name" value="MAJOR FACILITATOR SUPERFAMILY"/>
    <property type="match status" value="1"/>
</dbReference>
<evidence type="ECO:0000256" key="7">
    <source>
        <dbReference type="SAM" id="Phobius"/>
    </source>
</evidence>
<dbReference type="PROSITE" id="PS50850">
    <property type="entry name" value="MFS"/>
    <property type="match status" value="1"/>
</dbReference>
<feature type="transmembrane region" description="Helical" evidence="7">
    <location>
        <begin position="202"/>
        <end position="222"/>
    </location>
</feature>
<dbReference type="OrthoDB" id="9986881at2759"/>
<evidence type="ECO:0000259" key="8">
    <source>
        <dbReference type="PROSITE" id="PS50850"/>
    </source>
</evidence>
<feature type="transmembrane region" description="Helical" evidence="7">
    <location>
        <begin position="436"/>
        <end position="456"/>
    </location>
</feature>
<feature type="compositionally biased region" description="Basic and acidic residues" evidence="6">
    <location>
        <begin position="637"/>
        <end position="652"/>
    </location>
</feature>
<dbReference type="GO" id="GO:0005886">
    <property type="term" value="C:plasma membrane"/>
    <property type="evidence" value="ECO:0007669"/>
    <property type="project" value="TreeGrafter"/>
</dbReference>
<feature type="transmembrane region" description="Helical" evidence="7">
    <location>
        <begin position="398"/>
        <end position="424"/>
    </location>
</feature>
<evidence type="ECO:0000256" key="1">
    <source>
        <dbReference type="ARBA" id="ARBA00004141"/>
    </source>
</evidence>
<dbReference type="PANTHER" id="PTHR23502:SF31">
    <property type="entry name" value="POLYAMINE TRANSPORTER 1"/>
    <property type="match status" value="1"/>
</dbReference>
<evidence type="ECO:0000256" key="5">
    <source>
        <dbReference type="ARBA" id="ARBA00023136"/>
    </source>
</evidence>
<dbReference type="EMBL" id="ML979134">
    <property type="protein sequence ID" value="KAF1917783.1"/>
    <property type="molecule type" value="Genomic_DNA"/>
</dbReference>
<feature type="compositionally biased region" description="Basic and acidic residues" evidence="6">
    <location>
        <begin position="609"/>
        <end position="623"/>
    </location>
</feature>
<evidence type="ECO:0000313" key="10">
    <source>
        <dbReference type="Proteomes" id="UP000800096"/>
    </source>
</evidence>
<evidence type="ECO:0000256" key="6">
    <source>
        <dbReference type="SAM" id="MobiDB-lite"/>
    </source>
</evidence>
<comment type="subcellular location">
    <subcellularLocation>
        <location evidence="1">Membrane</location>
        <topology evidence="1">Multi-pass membrane protein</topology>
    </subcellularLocation>
</comment>
<feature type="region of interest" description="Disordered" evidence="6">
    <location>
        <begin position="1"/>
        <end position="56"/>
    </location>
</feature>
<evidence type="ECO:0000256" key="4">
    <source>
        <dbReference type="ARBA" id="ARBA00022989"/>
    </source>
</evidence>
<evidence type="ECO:0000256" key="2">
    <source>
        <dbReference type="ARBA" id="ARBA00022448"/>
    </source>
</evidence>
<keyword evidence="3 7" id="KW-0812">Transmembrane</keyword>